<dbReference type="InterPro" id="IPR010982">
    <property type="entry name" value="Lambda_DNA-bd_dom_sf"/>
</dbReference>
<dbReference type="GO" id="GO:0003677">
    <property type="term" value="F:DNA binding"/>
    <property type="evidence" value="ECO:0007669"/>
    <property type="project" value="InterPro"/>
</dbReference>
<dbReference type="EMBL" id="LAZR01000033">
    <property type="protein sequence ID" value="KKO01775.1"/>
    <property type="molecule type" value="Genomic_DNA"/>
</dbReference>
<sequence length="58" mass="6576">MSQAKLAKILGKPASYVAKYELGERRLDPVELCVILKVTSADYELFFLKLYEGSPIRL</sequence>
<evidence type="ECO:0000259" key="1">
    <source>
        <dbReference type="PROSITE" id="PS50943"/>
    </source>
</evidence>
<dbReference type="Pfam" id="PF01381">
    <property type="entry name" value="HTH_3"/>
    <property type="match status" value="1"/>
</dbReference>
<dbReference type="AlphaFoldDB" id="A0A0F9VCM6"/>
<gene>
    <name evidence="2" type="ORF">LCGC14_0110960</name>
</gene>
<dbReference type="Gene3D" id="1.10.260.40">
    <property type="entry name" value="lambda repressor-like DNA-binding domains"/>
    <property type="match status" value="1"/>
</dbReference>
<protein>
    <recommendedName>
        <fullName evidence="1">HTH cro/C1-type domain-containing protein</fullName>
    </recommendedName>
</protein>
<name>A0A0F9VCM6_9ZZZZ</name>
<dbReference type="PROSITE" id="PS50943">
    <property type="entry name" value="HTH_CROC1"/>
    <property type="match status" value="1"/>
</dbReference>
<accession>A0A0F9VCM6</accession>
<dbReference type="CDD" id="cd00093">
    <property type="entry name" value="HTH_XRE"/>
    <property type="match status" value="1"/>
</dbReference>
<feature type="domain" description="HTH cro/C1-type" evidence="1">
    <location>
        <begin position="1"/>
        <end position="46"/>
    </location>
</feature>
<dbReference type="SUPFAM" id="SSF47413">
    <property type="entry name" value="lambda repressor-like DNA-binding domains"/>
    <property type="match status" value="1"/>
</dbReference>
<organism evidence="2">
    <name type="scientific">marine sediment metagenome</name>
    <dbReference type="NCBI Taxonomy" id="412755"/>
    <lineage>
        <taxon>unclassified sequences</taxon>
        <taxon>metagenomes</taxon>
        <taxon>ecological metagenomes</taxon>
    </lineage>
</organism>
<evidence type="ECO:0000313" key="2">
    <source>
        <dbReference type="EMBL" id="KKO01775.1"/>
    </source>
</evidence>
<dbReference type="InterPro" id="IPR001387">
    <property type="entry name" value="Cro/C1-type_HTH"/>
</dbReference>
<proteinExistence type="predicted"/>
<reference evidence="2" key="1">
    <citation type="journal article" date="2015" name="Nature">
        <title>Complex archaea that bridge the gap between prokaryotes and eukaryotes.</title>
        <authorList>
            <person name="Spang A."/>
            <person name="Saw J.H."/>
            <person name="Jorgensen S.L."/>
            <person name="Zaremba-Niedzwiedzka K."/>
            <person name="Martijn J."/>
            <person name="Lind A.E."/>
            <person name="van Eijk R."/>
            <person name="Schleper C."/>
            <person name="Guy L."/>
            <person name="Ettema T.J."/>
        </authorList>
    </citation>
    <scope>NUCLEOTIDE SEQUENCE</scope>
</reference>
<comment type="caution">
    <text evidence="2">The sequence shown here is derived from an EMBL/GenBank/DDBJ whole genome shotgun (WGS) entry which is preliminary data.</text>
</comment>